<dbReference type="Gene3D" id="3.80.10.10">
    <property type="entry name" value="Ribonuclease Inhibitor"/>
    <property type="match status" value="1"/>
</dbReference>
<dbReference type="AlphaFoldDB" id="A0ABD3WV94"/>
<proteinExistence type="predicted"/>
<accession>A0ABD3WV94</accession>
<evidence type="ECO:0000313" key="2">
    <source>
        <dbReference type="Proteomes" id="UP001634394"/>
    </source>
</evidence>
<protein>
    <submittedName>
        <fullName evidence="1">Uncharacterized protein</fullName>
    </submittedName>
</protein>
<keyword evidence="2" id="KW-1185">Reference proteome</keyword>
<reference evidence="1 2" key="1">
    <citation type="submission" date="2024-11" db="EMBL/GenBank/DDBJ databases">
        <title>Chromosome-level genome assembly of the freshwater bivalve Anodonta woodiana.</title>
        <authorList>
            <person name="Chen X."/>
        </authorList>
    </citation>
    <scope>NUCLEOTIDE SEQUENCE [LARGE SCALE GENOMIC DNA]</scope>
    <source>
        <strain evidence="1">MN2024</strain>
        <tissue evidence="1">Gills</tissue>
    </source>
</reference>
<organism evidence="1 2">
    <name type="scientific">Sinanodonta woodiana</name>
    <name type="common">Chinese pond mussel</name>
    <name type="synonym">Anodonta woodiana</name>
    <dbReference type="NCBI Taxonomy" id="1069815"/>
    <lineage>
        <taxon>Eukaryota</taxon>
        <taxon>Metazoa</taxon>
        <taxon>Spiralia</taxon>
        <taxon>Lophotrochozoa</taxon>
        <taxon>Mollusca</taxon>
        <taxon>Bivalvia</taxon>
        <taxon>Autobranchia</taxon>
        <taxon>Heteroconchia</taxon>
        <taxon>Palaeoheterodonta</taxon>
        <taxon>Unionida</taxon>
        <taxon>Unionoidea</taxon>
        <taxon>Unionidae</taxon>
        <taxon>Unioninae</taxon>
        <taxon>Sinanodonta</taxon>
    </lineage>
</organism>
<comment type="caution">
    <text evidence="1">The sequence shown here is derived from an EMBL/GenBank/DDBJ whole genome shotgun (WGS) entry which is preliminary data.</text>
</comment>
<dbReference type="SUPFAM" id="SSF52047">
    <property type="entry name" value="RNI-like"/>
    <property type="match status" value="1"/>
</dbReference>
<sequence length="84" mass="9803">MTSLLKLFLRWCTQVRDFGLQHVYTMRNLRVLSVAGCTLLSKQVLCGLTQLRNLEELELTNCPSATKEVRLYLKENMRRCLILD</sequence>
<gene>
    <name evidence="1" type="ORF">ACJMK2_035521</name>
</gene>
<evidence type="ECO:0000313" key="1">
    <source>
        <dbReference type="EMBL" id="KAL3877877.1"/>
    </source>
</evidence>
<name>A0ABD3WV94_SINWO</name>
<dbReference type="EMBL" id="JBJQND010000005">
    <property type="protein sequence ID" value="KAL3877877.1"/>
    <property type="molecule type" value="Genomic_DNA"/>
</dbReference>
<dbReference type="InterPro" id="IPR032675">
    <property type="entry name" value="LRR_dom_sf"/>
</dbReference>
<dbReference type="Proteomes" id="UP001634394">
    <property type="component" value="Unassembled WGS sequence"/>
</dbReference>